<gene>
    <name evidence="7" type="ORF">QBC40DRAFT_308876</name>
</gene>
<sequence>MADISIRKWIRWTPHSPSGSTSTIVLTSPERRFVDIRLEWAIAGTSTSSPVINPATDKVEYSHCVWQHWIDSRVNDADVPADEGDNYEVEGHPELTLEKGRMVNPDSGREEGYEEMWEAGEIEGVGGVGCIVLVYDSERGGEEDGWVGGDKGEGVRRGMVVRLGGYIQGFLRDGEDILVERWGWEKGKGVWERKVRIGSGRLKEGEGVIPVEFVTEVGAQMEIDDEVFGGGGRRWKVVEKSTV</sequence>
<dbReference type="Proteomes" id="UP001303160">
    <property type="component" value="Unassembled WGS sequence"/>
</dbReference>
<dbReference type="GO" id="GO:0005737">
    <property type="term" value="C:cytoplasm"/>
    <property type="evidence" value="ECO:0007669"/>
    <property type="project" value="UniProtKB-SubCell"/>
</dbReference>
<keyword evidence="5" id="KW-0963">Cytoplasm</keyword>
<dbReference type="EMBL" id="MU863959">
    <property type="protein sequence ID" value="KAK4197622.1"/>
    <property type="molecule type" value="Genomic_DNA"/>
</dbReference>
<reference evidence="7" key="2">
    <citation type="submission" date="2023-05" db="EMBL/GenBank/DDBJ databases">
        <authorList>
            <consortium name="Lawrence Berkeley National Laboratory"/>
            <person name="Steindorff A."/>
            <person name="Hensen N."/>
            <person name="Bonometti L."/>
            <person name="Westerberg I."/>
            <person name="Brannstrom I.O."/>
            <person name="Guillou S."/>
            <person name="Cros-Aarteil S."/>
            <person name="Calhoun S."/>
            <person name="Haridas S."/>
            <person name="Kuo A."/>
            <person name="Mondo S."/>
            <person name="Pangilinan J."/>
            <person name="Riley R."/>
            <person name="Labutti K."/>
            <person name="Andreopoulos B."/>
            <person name="Lipzen A."/>
            <person name="Chen C."/>
            <person name="Yanf M."/>
            <person name="Daum C."/>
            <person name="Ng V."/>
            <person name="Clum A."/>
            <person name="Ohm R."/>
            <person name="Martin F."/>
            <person name="Silar P."/>
            <person name="Natvig D."/>
            <person name="Lalanne C."/>
            <person name="Gautier V."/>
            <person name="Ament-Velasquez S.L."/>
            <person name="Kruys A."/>
            <person name="Hutchinson M.I."/>
            <person name="Powell A.J."/>
            <person name="Barry K."/>
            <person name="Miller A.N."/>
            <person name="Grigoriev I.V."/>
            <person name="Debuchy R."/>
            <person name="Gladieux P."/>
            <person name="Thoren M.H."/>
            <person name="Johannesson H."/>
        </authorList>
    </citation>
    <scope>NUCLEOTIDE SEQUENCE</scope>
    <source>
        <strain evidence="7">CBS 315.58</strain>
    </source>
</reference>
<organism evidence="7 8">
    <name type="scientific">Triangularia verruculosa</name>
    <dbReference type="NCBI Taxonomy" id="2587418"/>
    <lineage>
        <taxon>Eukaryota</taxon>
        <taxon>Fungi</taxon>
        <taxon>Dikarya</taxon>
        <taxon>Ascomycota</taxon>
        <taxon>Pezizomycotina</taxon>
        <taxon>Sordariomycetes</taxon>
        <taxon>Sordariomycetidae</taxon>
        <taxon>Sordariales</taxon>
        <taxon>Podosporaceae</taxon>
        <taxon>Triangularia</taxon>
    </lineage>
</organism>
<reference evidence="7" key="1">
    <citation type="journal article" date="2023" name="Mol. Phylogenet. Evol.">
        <title>Genome-scale phylogeny and comparative genomics of the fungal order Sordariales.</title>
        <authorList>
            <person name="Hensen N."/>
            <person name="Bonometti L."/>
            <person name="Westerberg I."/>
            <person name="Brannstrom I.O."/>
            <person name="Guillou S."/>
            <person name="Cros-Aarteil S."/>
            <person name="Calhoun S."/>
            <person name="Haridas S."/>
            <person name="Kuo A."/>
            <person name="Mondo S."/>
            <person name="Pangilinan J."/>
            <person name="Riley R."/>
            <person name="LaButti K."/>
            <person name="Andreopoulos B."/>
            <person name="Lipzen A."/>
            <person name="Chen C."/>
            <person name="Yan M."/>
            <person name="Daum C."/>
            <person name="Ng V."/>
            <person name="Clum A."/>
            <person name="Steindorff A."/>
            <person name="Ohm R.A."/>
            <person name="Martin F."/>
            <person name="Silar P."/>
            <person name="Natvig D.O."/>
            <person name="Lalanne C."/>
            <person name="Gautier V."/>
            <person name="Ament-Velasquez S.L."/>
            <person name="Kruys A."/>
            <person name="Hutchinson M.I."/>
            <person name="Powell A.J."/>
            <person name="Barry K."/>
            <person name="Miller A.N."/>
            <person name="Grigoriev I.V."/>
            <person name="Debuchy R."/>
            <person name="Gladieux P."/>
            <person name="Hiltunen Thoren M."/>
            <person name="Johannesson H."/>
        </authorList>
    </citation>
    <scope>NUCLEOTIDE SEQUENCE</scope>
    <source>
        <strain evidence="7">CBS 315.58</strain>
    </source>
</reference>
<proteinExistence type="inferred from homology"/>
<comment type="caution">
    <text evidence="7">The sequence shown here is derived from an EMBL/GenBank/DDBJ whole genome shotgun (WGS) entry which is preliminary data.</text>
</comment>
<dbReference type="GO" id="GO:0005634">
    <property type="term" value="C:nucleus"/>
    <property type="evidence" value="ECO:0007669"/>
    <property type="project" value="UniProtKB-SubCell"/>
</dbReference>
<keyword evidence="8" id="KW-1185">Reference proteome</keyword>
<dbReference type="CDD" id="cd11693">
    <property type="entry name" value="HRI1_C_like"/>
    <property type="match status" value="1"/>
</dbReference>
<evidence type="ECO:0000256" key="1">
    <source>
        <dbReference type="ARBA" id="ARBA00004123"/>
    </source>
</evidence>
<protein>
    <recommendedName>
        <fullName evidence="4">Protein HRI1</fullName>
    </recommendedName>
</protein>
<evidence type="ECO:0000256" key="2">
    <source>
        <dbReference type="ARBA" id="ARBA00004496"/>
    </source>
</evidence>
<comment type="similarity">
    <text evidence="3">Belongs to the HRI1 family.</text>
</comment>
<dbReference type="CDD" id="cd11692">
    <property type="entry name" value="HRI1_N_like"/>
    <property type="match status" value="1"/>
</dbReference>
<evidence type="ECO:0000256" key="6">
    <source>
        <dbReference type="ARBA" id="ARBA00023242"/>
    </source>
</evidence>
<dbReference type="Gene3D" id="2.40.128.320">
    <property type="entry name" value="Protein HRI1, N-terminal domain"/>
    <property type="match status" value="1"/>
</dbReference>
<evidence type="ECO:0000256" key="5">
    <source>
        <dbReference type="ARBA" id="ARBA00022490"/>
    </source>
</evidence>
<dbReference type="InterPro" id="IPR043047">
    <property type="entry name" value="Hri1_N_sf"/>
</dbReference>
<evidence type="ECO:0000256" key="4">
    <source>
        <dbReference type="ARBA" id="ARBA00017063"/>
    </source>
</evidence>
<evidence type="ECO:0000313" key="7">
    <source>
        <dbReference type="EMBL" id="KAK4197622.1"/>
    </source>
</evidence>
<dbReference type="InterPro" id="IPR038744">
    <property type="entry name" value="Hri1_N"/>
</dbReference>
<evidence type="ECO:0000256" key="3">
    <source>
        <dbReference type="ARBA" id="ARBA00005229"/>
    </source>
</evidence>
<name>A0AAN6XH21_9PEZI</name>
<evidence type="ECO:0000313" key="8">
    <source>
        <dbReference type="Proteomes" id="UP001303160"/>
    </source>
</evidence>
<dbReference type="AlphaFoldDB" id="A0AAN6XH21"/>
<dbReference type="Pfam" id="PF16815">
    <property type="entry name" value="HRI1"/>
    <property type="match status" value="1"/>
</dbReference>
<comment type="subcellular location">
    <subcellularLocation>
        <location evidence="2">Cytoplasm</location>
    </subcellularLocation>
    <subcellularLocation>
        <location evidence="1">Nucleus</location>
    </subcellularLocation>
</comment>
<dbReference type="InterPro" id="IPR031818">
    <property type="entry name" value="Hri1"/>
</dbReference>
<keyword evidence="6" id="KW-0539">Nucleus</keyword>
<accession>A0AAN6XH21</accession>